<evidence type="ECO:0000313" key="4">
    <source>
        <dbReference type="Proteomes" id="UP000837675"/>
    </source>
</evidence>
<protein>
    <submittedName>
        <fullName evidence="3">S-adenosyl-l-methionine hydroxide adenosyltransferase</fullName>
    </submittedName>
</protein>
<name>A0A8S4C382_9ACAR</name>
<proteinExistence type="predicted"/>
<dbReference type="Proteomes" id="UP000837675">
    <property type="component" value="Unassembled WGS sequence"/>
</dbReference>
<dbReference type="Gene3D" id="3.40.50.10790">
    <property type="entry name" value="S-adenosyl-l-methionine hydroxide adenosyltransferase, N-terminal"/>
    <property type="match status" value="1"/>
</dbReference>
<dbReference type="Pfam" id="PF01887">
    <property type="entry name" value="SAM_HAT_N"/>
    <property type="match status" value="1"/>
</dbReference>
<dbReference type="EMBL" id="CAJVAF010000358">
    <property type="protein sequence ID" value="CAG7600671.1"/>
    <property type="molecule type" value="Genomic_DNA"/>
</dbReference>
<evidence type="ECO:0000259" key="2">
    <source>
        <dbReference type="Pfam" id="PF01887"/>
    </source>
</evidence>
<organism evidence="3 4">
    <name type="scientific">Hyalomma marginatum</name>
    <dbReference type="NCBI Taxonomy" id="34627"/>
    <lineage>
        <taxon>Eukaryota</taxon>
        <taxon>Metazoa</taxon>
        <taxon>Ecdysozoa</taxon>
        <taxon>Arthropoda</taxon>
        <taxon>Chelicerata</taxon>
        <taxon>Arachnida</taxon>
        <taxon>Acari</taxon>
        <taxon>Parasitiformes</taxon>
        <taxon>Ixodida</taxon>
        <taxon>Ixodoidea</taxon>
        <taxon>Ixodidae</taxon>
        <taxon>Hyalomminae</taxon>
        <taxon>Hyalomma</taxon>
    </lineage>
</organism>
<dbReference type="PANTHER" id="PTHR35092:SF1">
    <property type="entry name" value="CHLORINASE MJ1651"/>
    <property type="match status" value="1"/>
</dbReference>
<dbReference type="InterPro" id="IPR002747">
    <property type="entry name" value="SAM_OH_AdoTrfase"/>
</dbReference>
<comment type="caution">
    <text evidence="3">The sequence shown here is derived from an EMBL/GenBank/DDBJ whole genome shotgun (WGS) entry which is preliminary data.</text>
</comment>
<dbReference type="SUPFAM" id="SSF102522">
    <property type="entry name" value="Bacterial fluorinating enzyme, N-terminal domain"/>
    <property type="match status" value="1"/>
</dbReference>
<gene>
    <name evidence="3" type="ORF">MHYMCMPASI_01197</name>
</gene>
<dbReference type="InterPro" id="IPR023228">
    <property type="entry name" value="SAM_OH_AdoTrfase_N_sf"/>
</dbReference>
<dbReference type="AlphaFoldDB" id="A0A8S4C382"/>
<keyword evidence="1" id="KW-0732">Signal</keyword>
<feature type="chain" id="PRO_5035868745" evidence="1">
    <location>
        <begin position="17"/>
        <end position="76"/>
    </location>
</feature>
<keyword evidence="4" id="KW-1185">Reference proteome</keyword>
<accession>A0A8S4C382</accession>
<sequence>MITISYILLTLDLVHAKSPVVLMTDFETIDGAVSTMKEVIYSVDQNIIIKDLTHKIESFNTQEAGYSLYQAMELLP</sequence>
<evidence type="ECO:0000256" key="1">
    <source>
        <dbReference type="SAM" id="SignalP"/>
    </source>
</evidence>
<dbReference type="InterPro" id="IPR046469">
    <property type="entry name" value="SAM_HAT_N"/>
</dbReference>
<reference evidence="3" key="1">
    <citation type="submission" date="2021-06" db="EMBL/GenBank/DDBJ databases">
        <authorList>
            <person name="Nardi T."/>
            <person name="Nardi T."/>
        </authorList>
    </citation>
    <scope>NUCLEOTIDE SEQUENCE</scope>
</reference>
<feature type="signal peptide" evidence="1">
    <location>
        <begin position="1"/>
        <end position="16"/>
    </location>
</feature>
<evidence type="ECO:0000313" key="3">
    <source>
        <dbReference type="EMBL" id="CAG7600671.1"/>
    </source>
</evidence>
<feature type="domain" description="S-adenosyl-l-methionine hydroxide adenosyltransferase N-terminal" evidence="2">
    <location>
        <begin position="20"/>
        <end position="76"/>
    </location>
</feature>
<dbReference type="PANTHER" id="PTHR35092">
    <property type="entry name" value="CHLORINASE MJ1651"/>
    <property type="match status" value="1"/>
</dbReference>